<dbReference type="CDD" id="cd00082">
    <property type="entry name" value="HisKA"/>
    <property type="match status" value="1"/>
</dbReference>
<feature type="transmembrane region" description="Helical" evidence="9">
    <location>
        <begin position="39"/>
        <end position="64"/>
    </location>
</feature>
<dbReference type="SMART" id="SM00387">
    <property type="entry name" value="HATPase_c"/>
    <property type="match status" value="1"/>
</dbReference>
<evidence type="ECO:0000259" key="10">
    <source>
        <dbReference type="PROSITE" id="PS50109"/>
    </source>
</evidence>
<dbReference type="Gene3D" id="1.10.287.130">
    <property type="match status" value="1"/>
</dbReference>
<dbReference type="Gene3D" id="3.30.450.40">
    <property type="match status" value="1"/>
</dbReference>
<proteinExistence type="predicted"/>
<dbReference type="InterPro" id="IPR003594">
    <property type="entry name" value="HATPase_dom"/>
</dbReference>
<dbReference type="SUPFAM" id="SSF55874">
    <property type="entry name" value="ATPase domain of HSP90 chaperone/DNA topoisomerase II/histidine kinase"/>
    <property type="match status" value="1"/>
</dbReference>
<dbReference type="Proteomes" id="UP000094056">
    <property type="component" value="Unassembled WGS sequence"/>
</dbReference>
<keyword evidence="9" id="KW-1133">Transmembrane helix</keyword>
<evidence type="ECO:0000256" key="6">
    <source>
        <dbReference type="ARBA" id="ARBA00022777"/>
    </source>
</evidence>
<feature type="transmembrane region" description="Helical" evidence="9">
    <location>
        <begin position="145"/>
        <end position="167"/>
    </location>
</feature>
<evidence type="ECO:0000256" key="5">
    <source>
        <dbReference type="ARBA" id="ARBA00022741"/>
    </source>
</evidence>
<dbReference type="PRINTS" id="PR00344">
    <property type="entry name" value="BCTRLSENSOR"/>
</dbReference>
<dbReference type="PANTHER" id="PTHR43065">
    <property type="entry name" value="SENSOR HISTIDINE KINASE"/>
    <property type="match status" value="1"/>
</dbReference>
<dbReference type="SUPFAM" id="SSF55781">
    <property type="entry name" value="GAF domain-like"/>
    <property type="match status" value="1"/>
</dbReference>
<dbReference type="CDD" id="cd00075">
    <property type="entry name" value="HATPase"/>
    <property type="match status" value="1"/>
</dbReference>
<keyword evidence="8" id="KW-0902">Two-component regulatory system</keyword>
<dbReference type="PANTHER" id="PTHR43065:SF10">
    <property type="entry name" value="PEROXIDE STRESS-ACTIVATED HISTIDINE KINASE MAK3"/>
    <property type="match status" value="1"/>
</dbReference>
<feature type="transmembrane region" description="Helical" evidence="9">
    <location>
        <begin position="244"/>
        <end position="261"/>
    </location>
</feature>
<dbReference type="AlphaFoldDB" id="A0A1E3XGG0"/>
<evidence type="ECO:0000313" key="11">
    <source>
        <dbReference type="EMBL" id="ODS34692.1"/>
    </source>
</evidence>
<comment type="caution">
    <text evidence="11">The sequence shown here is derived from an EMBL/GenBank/DDBJ whole genome shotgun (WGS) entry which is preliminary data.</text>
</comment>
<organism evidence="11 12">
    <name type="scientific">Candidatus Scalindua rubra</name>
    <dbReference type="NCBI Taxonomy" id="1872076"/>
    <lineage>
        <taxon>Bacteria</taxon>
        <taxon>Pseudomonadati</taxon>
        <taxon>Planctomycetota</taxon>
        <taxon>Candidatus Brocadiia</taxon>
        <taxon>Candidatus Brocadiales</taxon>
        <taxon>Candidatus Scalinduaceae</taxon>
        <taxon>Candidatus Scalindua</taxon>
    </lineage>
</organism>
<accession>A0A1E3XGG0</accession>
<dbReference type="InterPro" id="IPR005467">
    <property type="entry name" value="His_kinase_dom"/>
</dbReference>
<feature type="transmembrane region" description="Helical" evidence="9">
    <location>
        <begin position="76"/>
        <end position="98"/>
    </location>
</feature>
<dbReference type="InterPro" id="IPR036097">
    <property type="entry name" value="HisK_dim/P_sf"/>
</dbReference>
<dbReference type="PROSITE" id="PS50109">
    <property type="entry name" value="HIS_KIN"/>
    <property type="match status" value="1"/>
</dbReference>
<dbReference type="GO" id="GO:0005524">
    <property type="term" value="F:ATP binding"/>
    <property type="evidence" value="ECO:0007669"/>
    <property type="project" value="UniProtKB-KW"/>
</dbReference>
<dbReference type="GO" id="GO:0000155">
    <property type="term" value="F:phosphorelay sensor kinase activity"/>
    <property type="evidence" value="ECO:0007669"/>
    <property type="project" value="InterPro"/>
</dbReference>
<evidence type="ECO:0000256" key="2">
    <source>
        <dbReference type="ARBA" id="ARBA00012438"/>
    </source>
</evidence>
<keyword evidence="9" id="KW-0472">Membrane</keyword>
<feature type="transmembrane region" description="Helical" evidence="9">
    <location>
        <begin position="211"/>
        <end position="232"/>
    </location>
</feature>
<feature type="transmembrane region" description="Helical" evidence="9">
    <location>
        <begin position="6"/>
        <end position="27"/>
    </location>
</feature>
<evidence type="ECO:0000256" key="9">
    <source>
        <dbReference type="SAM" id="Phobius"/>
    </source>
</evidence>
<feature type="domain" description="Histidine kinase" evidence="10">
    <location>
        <begin position="490"/>
        <end position="698"/>
    </location>
</feature>
<evidence type="ECO:0000256" key="1">
    <source>
        <dbReference type="ARBA" id="ARBA00000085"/>
    </source>
</evidence>
<keyword evidence="6 11" id="KW-0418">Kinase</keyword>
<dbReference type="InterPro" id="IPR029016">
    <property type="entry name" value="GAF-like_dom_sf"/>
</dbReference>
<dbReference type="SUPFAM" id="SSF47384">
    <property type="entry name" value="Homodimeric domain of signal transducing histidine kinase"/>
    <property type="match status" value="1"/>
</dbReference>
<dbReference type="InterPro" id="IPR004358">
    <property type="entry name" value="Sig_transdc_His_kin-like_C"/>
</dbReference>
<keyword evidence="9" id="KW-0812">Transmembrane</keyword>
<keyword evidence="5" id="KW-0547">Nucleotide-binding</keyword>
<keyword evidence="3" id="KW-0597">Phosphoprotein</keyword>
<dbReference type="SMART" id="SM00388">
    <property type="entry name" value="HisKA"/>
    <property type="match status" value="1"/>
</dbReference>
<protein>
    <recommendedName>
        <fullName evidence="2">histidine kinase</fullName>
        <ecNumber evidence="2">2.7.13.3</ecNumber>
    </recommendedName>
</protein>
<reference evidence="11 12" key="1">
    <citation type="submission" date="2016-07" db="EMBL/GenBank/DDBJ databases">
        <title>Draft genome of Scalindua rubra, obtained from a brine-seawater interface in the Red Sea, sheds light on salt adaptation in anammox bacteria.</title>
        <authorList>
            <person name="Speth D.R."/>
            <person name="Lagkouvardos I."/>
            <person name="Wang Y."/>
            <person name="Qian P.-Y."/>
            <person name="Dutilh B.E."/>
            <person name="Jetten M.S."/>
        </authorList>
    </citation>
    <scope>NUCLEOTIDE SEQUENCE [LARGE SCALE GENOMIC DNA]</scope>
    <source>
        <strain evidence="11">BSI-1</strain>
    </source>
</reference>
<evidence type="ECO:0000313" key="12">
    <source>
        <dbReference type="Proteomes" id="UP000094056"/>
    </source>
</evidence>
<keyword evidence="4" id="KW-0808">Transferase</keyword>
<dbReference type="InterPro" id="IPR003661">
    <property type="entry name" value="HisK_dim/P_dom"/>
</dbReference>
<evidence type="ECO:0000256" key="4">
    <source>
        <dbReference type="ARBA" id="ARBA00022679"/>
    </source>
</evidence>
<sequence>MALNEIVALIGFILGSILHTVLSILIIQRKNKKGSELVFLFLVISVAMWHYGNAISFFSVMLFGKNILIINQISKTVAHMGMGVMPSLLLHTAILFLLESGWNIKKKIRLTMVTIIYLPVIPLSFIASRIIFFEETHILMSVSPFVKPFIIWLLFSIFTSAVISRILSSKVGEVEERKFHFSIFWILIFITILVTFTILLEGRTISYIGDYMVLATMLSSIFPSIIFSYYVYRYNYMEFVLRRSVFYSFLALLVICLYYFGIRQLSKYLELNYSINAKVIEAVFVIALVYWFPKIKEKVQGLMRRLLFKRIADSEYLLNDLSHQISTDLLIDLSLLLENVVESIKKATAIKNVNLILFKGGRTQVTGYGKDNFIAKDDILNIIKYFGKGEIAVLDRHEITDVSIINEMKRLEVFFIFPIFKDRKLIGLLTLGKSRRGLRLPADNLEQLMIIANQISSAMAKAELIQEKLQLERKMFENENLSSLGRLSTSVAHEVKNPLSSIKAIVQVLREDFKDETKTQKSLSIIIEEIDRLTKVVNQLLVFAKPQGDNKIDVKIKEVINKVLVVLRHEAKMNNIVIHLDDSDNLPVITADEGSLKEVFFNIIHNAIQAMLDGGRLTISISYEQKSDYIKVVFEDTGPGISGENIEKVFEPFYTTKQTGTGLGLTIVKRKLEEVGGMIHVESANSTTKFIVNIPSSEGILAS</sequence>
<evidence type="ECO:0000256" key="7">
    <source>
        <dbReference type="ARBA" id="ARBA00022840"/>
    </source>
</evidence>
<comment type="catalytic activity">
    <reaction evidence="1">
        <text>ATP + protein L-histidine = ADP + protein N-phospho-L-histidine.</text>
        <dbReference type="EC" id="2.7.13.3"/>
    </reaction>
</comment>
<dbReference type="EC" id="2.7.13.3" evidence="2"/>
<dbReference type="Pfam" id="PF02518">
    <property type="entry name" value="HATPase_c"/>
    <property type="match status" value="1"/>
</dbReference>
<dbReference type="EMBL" id="MAYW01000002">
    <property type="protein sequence ID" value="ODS34692.1"/>
    <property type="molecule type" value="Genomic_DNA"/>
</dbReference>
<feature type="transmembrane region" description="Helical" evidence="9">
    <location>
        <begin position="179"/>
        <end position="199"/>
    </location>
</feature>
<evidence type="ECO:0000256" key="3">
    <source>
        <dbReference type="ARBA" id="ARBA00022553"/>
    </source>
</evidence>
<dbReference type="Gene3D" id="3.30.565.10">
    <property type="entry name" value="Histidine kinase-like ATPase, C-terminal domain"/>
    <property type="match status" value="1"/>
</dbReference>
<evidence type="ECO:0000256" key="8">
    <source>
        <dbReference type="ARBA" id="ARBA00023012"/>
    </source>
</evidence>
<dbReference type="Pfam" id="PF00512">
    <property type="entry name" value="HisKA"/>
    <property type="match status" value="1"/>
</dbReference>
<keyword evidence="7" id="KW-0067">ATP-binding</keyword>
<name>A0A1E3XGG0_9BACT</name>
<dbReference type="InterPro" id="IPR036890">
    <property type="entry name" value="HATPase_C_sf"/>
</dbReference>
<gene>
    <name evidence="11" type="ORF">SCARUB_00128</name>
</gene>
<feature type="transmembrane region" description="Helical" evidence="9">
    <location>
        <begin position="110"/>
        <end position="133"/>
    </location>
</feature>